<dbReference type="PROSITE" id="PS00211">
    <property type="entry name" value="ABC_TRANSPORTER_1"/>
    <property type="match status" value="1"/>
</dbReference>
<dbReference type="KEGG" id="ccb:Clocel_4261"/>
<dbReference type="GO" id="GO:0005524">
    <property type="term" value="F:ATP binding"/>
    <property type="evidence" value="ECO:0007669"/>
    <property type="project" value="UniProtKB-KW"/>
</dbReference>
<gene>
    <name evidence="17" type="ordered locus">Clocel_4261</name>
</gene>
<dbReference type="SUPFAM" id="SSF52540">
    <property type="entry name" value="P-loop containing nucleoside triphosphate hydrolases"/>
    <property type="match status" value="1"/>
</dbReference>
<dbReference type="Gene3D" id="3.40.50.300">
    <property type="entry name" value="P-loop containing nucleotide triphosphate hydrolases"/>
    <property type="match status" value="1"/>
</dbReference>
<dbReference type="PANTHER" id="PTHR43394:SF1">
    <property type="entry name" value="ATP-BINDING CASSETTE SUB-FAMILY B MEMBER 10, MITOCHONDRIAL"/>
    <property type="match status" value="1"/>
</dbReference>
<evidence type="ECO:0000256" key="8">
    <source>
        <dbReference type="ARBA" id="ARBA00022807"/>
    </source>
</evidence>
<feature type="domain" description="ABC transmembrane type-1" evidence="15">
    <location>
        <begin position="171"/>
        <end position="450"/>
    </location>
</feature>
<keyword evidence="11 13" id="KW-1133">Transmembrane helix</keyword>
<feature type="transmembrane region" description="Helical" evidence="13">
    <location>
        <begin position="397"/>
        <end position="415"/>
    </location>
</feature>
<dbReference type="GO" id="GO:0008234">
    <property type="term" value="F:cysteine-type peptidase activity"/>
    <property type="evidence" value="ECO:0007669"/>
    <property type="project" value="UniProtKB-KW"/>
</dbReference>
<dbReference type="InterPro" id="IPR003593">
    <property type="entry name" value="AAA+_ATPase"/>
</dbReference>
<sequence>MDFFRKNYMCIKQHDNKDCGIACLATVARHYGLNMHLSKIRELSGTDSEGTTVYGILKAAKEMKLKSKAVKTEDLDDIFGQFPKPSIAHVVMEGSLMHYIVVHEVSEDKIIIADPSRGIVTYTPEEFYKIWTGIMILLAPSEYFEPKNEASGVLASFVSVLKQQKLILAKIFMLSLFVTVLGIFGSMYFQFLIDNILPINSRKSLGLLSMSIVFLMIFKEVVSYFRNILLVKLATNIDSKILLGYYKHVVELPMNFFETRQVGEILSRFNDGGTIRDALSSATLTLMIDSIMAIVGGFILYRQSHIMFFVCFIPIVIYLALVAIFKRPIEEESRKYMESNAKLDSYLVESLHGAEVIKSFNGESIVAGETEKRFMKFINSIIKLGYIENLQSSFKNCVQSVFLILIGWIGGILILDQQLSIGMLISFNALLIYFIGPIERIINLQGTLQSAMVAADRLGEILVLKKEKDNEEEKKIIPESLYGDIQFKDIYFRYGAKQLILKGINLNIKAGEKIAFVGESGSGKTTLVKLLMNFYDFEKGDISISGYDIKDISKEKLRDRIAYISQSSFFFSATIKENFLFSNPNVTDNEIVEACKQAHIHDYIESLQLKYDTVLEENGKNFSGGQIQRLAIARALIKKPDILIMDEATSNLDFITEKAIQNTIENCTENITTIIIAHRLSTIVKCDKIYVIDQGKVIEEGNHKELMGKDGYYSDLWKNGSNENI</sequence>
<evidence type="ECO:0000256" key="7">
    <source>
        <dbReference type="ARBA" id="ARBA00022801"/>
    </source>
</evidence>
<feature type="transmembrane region" description="Helical" evidence="13">
    <location>
        <begin position="171"/>
        <end position="193"/>
    </location>
</feature>
<proteinExistence type="predicted"/>
<dbReference type="CDD" id="cd02418">
    <property type="entry name" value="Peptidase_C39B"/>
    <property type="match status" value="1"/>
</dbReference>
<dbReference type="PROSITE" id="PS50893">
    <property type="entry name" value="ABC_TRANSPORTER_2"/>
    <property type="match status" value="1"/>
</dbReference>
<dbReference type="InterPro" id="IPR011527">
    <property type="entry name" value="ABC1_TM_dom"/>
</dbReference>
<keyword evidence="6" id="KW-0547">Nucleotide-binding</keyword>
<comment type="subcellular location">
    <subcellularLocation>
        <location evidence="1">Cell membrane</location>
        <topology evidence="1">Multi-pass membrane protein</topology>
    </subcellularLocation>
</comment>
<evidence type="ECO:0000256" key="1">
    <source>
        <dbReference type="ARBA" id="ARBA00004651"/>
    </source>
</evidence>
<organism evidence="17 18">
    <name type="scientific">Clostridium cellulovorans (strain ATCC 35296 / DSM 3052 / OCM 3 / 743B)</name>
    <dbReference type="NCBI Taxonomy" id="573061"/>
    <lineage>
        <taxon>Bacteria</taxon>
        <taxon>Bacillati</taxon>
        <taxon>Bacillota</taxon>
        <taxon>Clostridia</taxon>
        <taxon>Eubacteriales</taxon>
        <taxon>Clostridiaceae</taxon>
        <taxon>Clostridium</taxon>
    </lineage>
</organism>
<dbReference type="Pfam" id="PF03412">
    <property type="entry name" value="Peptidase_C39"/>
    <property type="match status" value="1"/>
</dbReference>
<dbReference type="NCBIfam" id="TIGR01193">
    <property type="entry name" value="bacteriocin_ABC"/>
    <property type="match status" value="1"/>
</dbReference>
<evidence type="ECO:0000256" key="12">
    <source>
        <dbReference type="ARBA" id="ARBA00023136"/>
    </source>
</evidence>
<keyword evidence="12 13" id="KW-0472">Membrane</keyword>
<dbReference type="eggNOG" id="COG2274">
    <property type="taxonomic scope" value="Bacteria"/>
</dbReference>
<dbReference type="InterPro" id="IPR027417">
    <property type="entry name" value="P-loop_NTPase"/>
</dbReference>
<dbReference type="InterPro" id="IPR003439">
    <property type="entry name" value="ABC_transporter-like_ATP-bd"/>
</dbReference>
<evidence type="ECO:0000259" key="16">
    <source>
        <dbReference type="PROSITE" id="PS50990"/>
    </source>
</evidence>
<evidence type="ECO:0000259" key="14">
    <source>
        <dbReference type="PROSITE" id="PS50893"/>
    </source>
</evidence>
<dbReference type="SMART" id="SM00382">
    <property type="entry name" value="AAA"/>
    <property type="match status" value="1"/>
</dbReference>
<dbReference type="InterPro" id="IPR036640">
    <property type="entry name" value="ABC1_TM_sf"/>
</dbReference>
<dbReference type="Proteomes" id="UP000002730">
    <property type="component" value="Chromosome"/>
</dbReference>
<evidence type="ECO:0000256" key="10">
    <source>
        <dbReference type="ARBA" id="ARBA00022967"/>
    </source>
</evidence>
<dbReference type="GO" id="GO:0006508">
    <property type="term" value="P:proteolysis"/>
    <property type="evidence" value="ECO:0007669"/>
    <property type="project" value="UniProtKB-KW"/>
</dbReference>
<evidence type="ECO:0000256" key="3">
    <source>
        <dbReference type="ARBA" id="ARBA00022475"/>
    </source>
</evidence>
<dbReference type="FunFam" id="3.40.50.300:FF:000218">
    <property type="entry name" value="Multidrug ABC transporter ATP-binding protein"/>
    <property type="match status" value="1"/>
</dbReference>
<name>D9SND0_CLOC7</name>
<feature type="transmembrane region" description="Helical" evidence="13">
    <location>
        <begin position="205"/>
        <end position="225"/>
    </location>
</feature>
<keyword evidence="7" id="KW-0378">Hydrolase</keyword>
<keyword evidence="4" id="KW-0645">Protease</keyword>
<dbReference type="EMBL" id="CP002160">
    <property type="protein sequence ID" value="ADL53922.1"/>
    <property type="molecule type" value="Genomic_DNA"/>
</dbReference>
<evidence type="ECO:0000313" key="17">
    <source>
        <dbReference type="EMBL" id="ADL53922.1"/>
    </source>
</evidence>
<feature type="domain" description="ABC transporter" evidence="14">
    <location>
        <begin position="485"/>
        <end position="719"/>
    </location>
</feature>
<evidence type="ECO:0000256" key="2">
    <source>
        <dbReference type="ARBA" id="ARBA00022448"/>
    </source>
</evidence>
<dbReference type="InterPro" id="IPR039421">
    <property type="entry name" value="Type_1_exporter"/>
</dbReference>
<protein>
    <submittedName>
        <fullName evidence="17">ABC-type bacteriocin transporter</fullName>
    </submittedName>
</protein>
<feature type="transmembrane region" description="Helical" evidence="13">
    <location>
        <begin position="278"/>
        <end position="300"/>
    </location>
</feature>
<dbReference type="AlphaFoldDB" id="D9SND0"/>
<keyword evidence="10" id="KW-1278">Translocase</keyword>
<dbReference type="GO" id="GO:0005886">
    <property type="term" value="C:plasma membrane"/>
    <property type="evidence" value="ECO:0007669"/>
    <property type="project" value="UniProtKB-SubCell"/>
</dbReference>
<dbReference type="PROSITE" id="PS50990">
    <property type="entry name" value="PEPTIDASE_C39"/>
    <property type="match status" value="1"/>
</dbReference>
<dbReference type="GO" id="GO:0043214">
    <property type="term" value="F:ABC-type bacteriocin transporter activity"/>
    <property type="evidence" value="ECO:0007669"/>
    <property type="project" value="InterPro"/>
</dbReference>
<keyword evidence="18" id="KW-1185">Reference proteome</keyword>
<dbReference type="Pfam" id="PF00005">
    <property type="entry name" value="ABC_tran"/>
    <property type="match status" value="1"/>
</dbReference>
<evidence type="ECO:0000256" key="4">
    <source>
        <dbReference type="ARBA" id="ARBA00022670"/>
    </source>
</evidence>
<evidence type="ECO:0000256" key="9">
    <source>
        <dbReference type="ARBA" id="ARBA00022840"/>
    </source>
</evidence>
<evidence type="ECO:0000256" key="11">
    <source>
        <dbReference type="ARBA" id="ARBA00022989"/>
    </source>
</evidence>
<evidence type="ECO:0000256" key="13">
    <source>
        <dbReference type="SAM" id="Phobius"/>
    </source>
</evidence>
<dbReference type="OrthoDB" id="9762778at2"/>
<keyword evidence="2" id="KW-0813">Transport</keyword>
<dbReference type="InterPro" id="IPR005897">
    <property type="entry name" value="Pept_C39_ABC_bacteriocin"/>
</dbReference>
<dbReference type="Gene3D" id="1.20.1560.10">
    <property type="entry name" value="ABC transporter type 1, transmembrane domain"/>
    <property type="match status" value="1"/>
</dbReference>
<dbReference type="CDD" id="cd18570">
    <property type="entry name" value="ABC_6TM_PCAT1_LagD_like"/>
    <property type="match status" value="1"/>
</dbReference>
<dbReference type="PANTHER" id="PTHR43394">
    <property type="entry name" value="ATP-DEPENDENT PERMEASE MDL1, MITOCHONDRIAL"/>
    <property type="match status" value="1"/>
</dbReference>
<feature type="transmembrane region" description="Helical" evidence="13">
    <location>
        <begin position="306"/>
        <end position="325"/>
    </location>
</feature>
<evidence type="ECO:0000259" key="15">
    <source>
        <dbReference type="PROSITE" id="PS50929"/>
    </source>
</evidence>
<dbReference type="RefSeq" id="WP_010074276.1">
    <property type="nucleotide sequence ID" value="NC_014393.1"/>
</dbReference>
<evidence type="ECO:0000256" key="5">
    <source>
        <dbReference type="ARBA" id="ARBA00022692"/>
    </source>
</evidence>
<dbReference type="InterPro" id="IPR017871">
    <property type="entry name" value="ABC_transporter-like_CS"/>
</dbReference>
<dbReference type="MEROPS" id="C39.001"/>
<dbReference type="PROSITE" id="PS50929">
    <property type="entry name" value="ABC_TM1F"/>
    <property type="match status" value="1"/>
</dbReference>
<dbReference type="Pfam" id="PF00664">
    <property type="entry name" value="ABC_membrane"/>
    <property type="match status" value="1"/>
</dbReference>
<dbReference type="Gene3D" id="3.90.70.10">
    <property type="entry name" value="Cysteine proteinases"/>
    <property type="match status" value="1"/>
</dbReference>
<feature type="domain" description="Peptidase C39" evidence="16">
    <location>
        <begin position="13"/>
        <end position="138"/>
    </location>
</feature>
<keyword evidence="9" id="KW-0067">ATP-binding</keyword>
<dbReference type="HOGENOM" id="CLU_000604_84_3_9"/>
<accession>D9SND0</accession>
<keyword evidence="5 13" id="KW-0812">Transmembrane</keyword>
<dbReference type="SUPFAM" id="SSF90123">
    <property type="entry name" value="ABC transporter transmembrane region"/>
    <property type="match status" value="1"/>
</dbReference>
<dbReference type="InterPro" id="IPR005074">
    <property type="entry name" value="Peptidase_C39"/>
</dbReference>
<keyword evidence="8" id="KW-0788">Thiol protease</keyword>
<dbReference type="STRING" id="573061.Clocel_4261"/>
<dbReference type="GO" id="GO:0016887">
    <property type="term" value="F:ATP hydrolysis activity"/>
    <property type="evidence" value="ECO:0007669"/>
    <property type="project" value="InterPro"/>
</dbReference>
<evidence type="ECO:0000313" key="18">
    <source>
        <dbReference type="Proteomes" id="UP000002730"/>
    </source>
</evidence>
<reference evidence="17 18" key="1">
    <citation type="submission" date="2010-08" db="EMBL/GenBank/DDBJ databases">
        <title>Complete sequence of Clostridium cellulovorans 743B.</title>
        <authorList>
            <consortium name="US DOE Joint Genome Institute"/>
            <person name="Lucas S."/>
            <person name="Copeland A."/>
            <person name="Lapidus A."/>
            <person name="Cheng J.-F."/>
            <person name="Bruce D."/>
            <person name="Goodwin L."/>
            <person name="Pitluck S."/>
            <person name="Chertkov O."/>
            <person name="Detter J.C."/>
            <person name="Han C."/>
            <person name="Tapia R."/>
            <person name="Land M."/>
            <person name="Hauser L."/>
            <person name="Chang Y.-J."/>
            <person name="Jeffries C."/>
            <person name="Kyrpides N."/>
            <person name="Ivanova N."/>
            <person name="Mikhailova N."/>
            <person name="Hemme C.L."/>
            <person name="Woyke T."/>
        </authorList>
    </citation>
    <scope>NUCLEOTIDE SEQUENCE [LARGE SCALE GENOMIC DNA]</scope>
    <source>
        <strain evidence="18">ATCC 35296 / DSM 3052 / OCM 3 / 743B</strain>
    </source>
</reference>
<dbReference type="GO" id="GO:0015421">
    <property type="term" value="F:ABC-type oligopeptide transporter activity"/>
    <property type="evidence" value="ECO:0007669"/>
    <property type="project" value="TreeGrafter"/>
</dbReference>
<evidence type="ECO:0000256" key="6">
    <source>
        <dbReference type="ARBA" id="ARBA00022741"/>
    </source>
</evidence>
<keyword evidence="3" id="KW-1003">Cell membrane</keyword>